<proteinExistence type="predicted"/>
<reference evidence="3 4" key="1">
    <citation type="submission" date="2016-11" db="EMBL/GenBank/DDBJ databases">
        <authorList>
            <person name="Jaros S."/>
            <person name="Januszkiewicz K."/>
            <person name="Wedrychowicz H."/>
        </authorList>
    </citation>
    <scope>NUCLEOTIDE SEQUENCE [LARGE SCALE GENOMIC DNA]</scope>
    <source>
        <strain evidence="3 4">DSM 10068</strain>
    </source>
</reference>
<keyword evidence="4" id="KW-1185">Reference proteome</keyword>
<feature type="transmembrane region" description="Helical" evidence="2">
    <location>
        <begin position="110"/>
        <end position="134"/>
    </location>
</feature>
<feature type="compositionally biased region" description="Basic and acidic residues" evidence="1">
    <location>
        <begin position="177"/>
        <end position="204"/>
    </location>
</feature>
<evidence type="ECO:0000256" key="2">
    <source>
        <dbReference type="SAM" id="Phobius"/>
    </source>
</evidence>
<dbReference type="OrthoDB" id="9799095at2"/>
<dbReference type="Gene3D" id="1.10.1760.20">
    <property type="match status" value="1"/>
</dbReference>
<dbReference type="EMBL" id="FQXV01000012">
    <property type="protein sequence ID" value="SHI17652.1"/>
    <property type="molecule type" value="Genomic_DNA"/>
</dbReference>
<dbReference type="InterPro" id="IPR010898">
    <property type="entry name" value="Hpre_diP_synth_I"/>
</dbReference>
<dbReference type="Proteomes" id="UP000183995">
    <property type="component" value="Unassembled WGS sequence"/>
</dbReference>
<sequence>MKKARRTDTYSLTLLSLLFALSIALTAVEYMIPPIPLLPPGVKLGLSNIVTMYCLFFLGKKSAFTIVVLKSGFVFLIRGFTSFALSLSGGVLSALVMLLLLAASNRRISYLVISIAGAITHNIGQLIAASFLLGTGMVMAYFPLLLVSGVIMGNVTGALLRLVMPAFHTMNKSLPESMKRQNRSDRNHNINKEVIKNEEEHSNP</sequence>
<feature type="transmembrane region" description="Helical" evidence="2">
    <location>
        <begin position="140"/>
        <end position="163"/>
    </location>
</feature>
<dbReference type="Pfam" id="PF07456">
    <property type="entry name" value="Hpre_diP_synt_I"/>
    <property type="match status" value="1"/>
</dbReference>
<keyword evidence="2" id="KW-1133">Transmembrane helix</keyword>
<evidence type="ECO:0000313" key="3">
    <source>
        <dbReference type="EMBL" id="SHI17652.1"/>
    </source>
</evidence>
<accession>A0A1M5Z052</accession>
<dbReference type="AlphaFoldDB" id="A0A1M5Z052"/>
<feature type="transmembrane region" description="Helical" evidence="2">
    <location>
        <begin position="86"/>
        <end position="103"/>
    </location>
</feature>
<feature type="region of interest" description="Disordered" evidence="1">
    <location>
        <begin position="176"/>
        <end position="204"/>
    </location>
</feature>
<keyword evidence="2" id="KW-0472">Membrane</keyword>
<dbReference type="RefSeq" id="WP_073080702.1">
    <property type="nucleotide sequence ID" value="NZ_FQXV01000012.1"/>
</dbReference>
<keyword evidence="2" id="KW-0812">Transmembrane</keyword>
<dbReference type="STRING" id="1123282.SAMN02745823_03032"/>
<gene>
    <name evidence="3" type="ORF">SAMN02745823_03032</name>
</gene>
<organism evidence="3 4">
    <name type="scientific">Sporobacter termitidis DSM 10068</name>
    <dbReference type="NCBI Taxonomy" id="1123282"/>
    <lineage>
        <taxon>Bacteria</taxon>
        <taxon>Bacillati</taxon>
        <taxon>Bacillota</taxon>
        <taxon>Clostridia</taxon>
        <taxon>Eubacteriales</taxon>
        <taxon>Oscillospiraceae</taxon>
        <taxon>Sporobacter</taxon>
    </lineage>
</organism>
<name>A0A1M5Z052_9FIRM</name>
<evidence type="ECO:0000256" key="1">
    <source>
        <dbReference type="SAM" id="MobiDB-lite"/>
    </source>
</evidence>
<evidence type="ECO:0000313" key="4">
    <source>
        <dbReference type="Proteomes" id="UP000183995"/>
    </source>
</evidence>
<protein>
    <submittedName>
        <fullName evidence="3">Heptaprenyl diphosphate synthase</fullName>
    </submittedName>
</protein>